<organism evidence="1 2">
    <name type="scientific">Suttonella indologenes</name>
    <dbReference type="NCBI Taxonomy" id="13276"/>
    <lineage>
        <taxon>Bacteria</taxon>
        <taxon>Pseudomonadati</taxon>
        <taxon>Pseudomonadota</taxon>
        <taxon>Gammaproteobacteria</taxon>
        <taxon>Cardiobacteriales</taxon>
        <taxon>Cardiobacteriaceae</taxon>
        <taxon>Suttonella</taxon>
    </lineage>
</organism>
<dbReference type="AlphaFoldDB" id="A0A380MK65"/>
<gene>
    <name evidence="1" type="ORF">NCTC10717_00305</name>
</gene>
<dbReference type="OrthoDB" id="7596655at2"/>
<evidence type="ECO:0000313" key="1">
    <source>
        <dbReference type="EMBL" id="SUO91917.1"/>
    </source>
</evidence>
<accession>A0A380MK65</accession>
<name>A0A380MK65_9GAMM</name>
<proteinExistence type="predicted"/>
<sequence>MGGTLAALRGHINNNGGQTIGMMVICAQQRSLQLAPSKEILDNIRSKHGNDIEEYWNKEFGYGISELTHSEAEHVRSIPNAHSLRTRITQAKYVGGIQLDKGAATSEEQKAISLARITKSLQAIPYSTKEPLAKIREPKRSLSR</sequence>
<dbReference type="EMBL" id="UHIA01000003">
    <property type="protein sequence ID" value="SUO91917.1"/>
    <property type="molecule type" value="Genomic_DNA"/>
</dbReference>
<keyword evidence="2" id="KW-1185">Reference proteome</keyword>
<reference evidence="1 2" key="1">
    <citation type="submission" date="2018-06" db="EMBL/GenBank/DDBJ databases">
        <authorList>
            <consortium name="Pathogen Informatics"/>
            <person name="Doyle S."/>
        </authorList>
    </citation>
    <scope>NUCLEOTIDE SEQUENCE [LARGE SCALE GENOMIC DNA]</scope>
    <source>
        <strain evidence="1 2">NCTC10717</strain>
    </source>
</reference>
<dbReference type="Proteomes" id="UP000254575">
    <property type="component" value="Unassembled WGS sequence"/>
</dbReference>
<dbReference type="RefSeq" id="WP_115217616.1">
    <property type="nucleotide sequence ID" value="NZ_UHIA01000003.1"/>
</dbReference>
<protein>
    <submittedName>
        <fullName evidence="1">Uncharacterized protein</fullName>
    </submittedName>
</protein>
<evidence type="ECO:0000313" key="2">
    <source>
        <dbReference type="Proteomes" id="UP000254575"/>
    </source>
</evidence>